<evidence type="ECO:0000313" key="5">
    <source>
        <dbReference type="Proteomes" id="UP001286313"/>
    </source>
</evidence>
<sequence>MKSEEVRNKGVKSEGMRSEGMRSEGIWYEGVKSEGMRSEGMRSEGIRYEGVRASLAVSQFPVFTLYAQKTCLPKERPQCTSPWAYESVPGLALNPRFSTKVISATTSRTQCVIMCLQEGSFICRSASFDSSTANCTLSQVDRNMAGRKQLLTLSAATDYVEMACVPRPQKMCEFQRLRGKILKTVDAVHRDLKTTDECRERCLKSDFTCYSYDFMSANETICRLSHHSSATLAHIQEPYLEIENATTYEMQSCYQVTVECRGSEMQAKISTSTLFDGKVYARGRPNSCVMDIRNSTDFEITLPYNDVNCDVVQDGPATFSSNIVIQHHDMIVTSADVGLALHCKYDLQNQTVTNNLLSGLEVKGALDTAEFFEETVVDSPNVVMRVTDTRGSDIISAQVGDNLALRFEITDADTPYEIFVRELVAMDGQDNSEILLIDGRGCPTDTTIMQRVVQVNGNGTVLHAPFQAFKFPASEVVQFRGLVTPCLPVCEPYQCEVLGFDGFVHSEASYGRRKREVPESGIMLAQSVRITDKFEFSARQEEDVQVAIESEGSCSTFTGVVVACALFLAAQLVLLMAWSYLWHKKRATKQIDPNPPHPSVYFGGPPSLASSTSYLTN</sequence>
<gene>
    <name evidence="4" type="ORF">Pcinc_036064</name>
</gene>
<keyword evidence="1" id="KW-1133">Transmembrane helix</keyword>
<dbReference type="Proteomes" id="UP001286313">
    <property type="component" value="Unassembled WGS sequence"/>
</dbReference>
<evidence type="ECO:0000313" key="4">
    <source>
        <dbReference type="EMBL" id="KAK3857698.1"/>
    </source>
</evidence>
<keyword evidence="5" id="KW-1185">Reference proteome</keyword>
<feature type="domain" description="Apple" evidence="2">
    <location>
        <begin position="172"/>
        <end position="253"/>
    </location>
</feature>
<reference evidence="4" key="1">
    <citation type="submission" date="2023-10" db="EMBL/GenBank/DDBJ databases">
        <title>Genome assemblies of two species of porcelain crab, Petrolisthes cinctipes and Petrolisthes manimaculis (Anomura: Porcellanidae).</title>
        <authorList>
            <person name="Angst P."/>
        </authorList>
    </citation>
    <scope>NUCLEOTIDE SEQUENCE</scope>
    <source>
        <strain evidence="4">PB745_01</strain>
        <tissue evidence="4">Gill</tissue>
    </source>
</reference>
<feature type="transmembrane region" description="Helical" evidence="1">
    <location>
        <begin position="557"/>
        <end position="581"/>
    </location>
</feature>
<evidence type="ECO:0000256" key="1">
    <source>
        <dbReference type="SAM" id="Phobius"/>
    </source>
</evidence>
<dbReference type="GO" id="GO:0009653">
    <property type="term" value="P:anatomical structure morphogenesis"/>
    <property type="evidence" value="ECO:0007669"/>
    <property type="project" value="TreeGrafter"/>
</dbReference>
<dbReference type="SUPFAM" id="SSF57414">
    <property type="entry name" value="Hairpin loop containing domain-like"/>
    <property type="match status" value="2"/>
</dbReference>
<organism evidence="4 5">
    <name type="scientific">Petrolisthes cinctipes</name>
    <name type="common">Flat porcelain crab</name>
    <dbReference type="NCBI Taxonomy" id="88211"/>
    <lineage>
        <taxon>Eukaryota</taxon>
        <taxon>Metazoa</taxon>
        <taxon>Ecdysozoa</taxon>
        <taxon>Arthropoda</taxon>
        <taxon>Crustacea</taxon>
        <taxon>Multicrustacea</taxon>
        <taxon>Malacostraca</taxon>
        <taxon>Eumalacostraca</taxon>
        <taxon>Eucarida</taxon>
        <taxon>Decapoda</taxon>
        <taxon>Pleocyemata</taxon>
        <taxon>Anomura</taxon>
        <taxon>Galatheoidea</taxon>
        <taxon>Porcellanidae</taxon>
        <taxon>Petrolisthes</taxon>
    </lineage>
</organism>
<dbReference type="EMBL" id="JAWQEG010005543">
    <property type="protein sequence ID" value="KAK3857698.1"/>
    <property type="molecule type" value="Genomic_DNA"/>
</dbReference>
<dbReference type="PROSITE" id="PS51034">
    <property type="entry name" value="ZP_2"/>
    <property type="match status" value="1"/>
</dbReference>
<keyword evidence="1" id="KW-0812">Transmembrane</keyword>
<dbReference type="AlphaFoldDB" id="A0AAE1EMY7"/>
<feature type="domain" description="Apple" evidence="2">
    <location>
        <begin position="79"/>
        <end position="164"/>
    </location>
</feature>
<dbReference type="PANTHER" id="PTHR47327:SF2">
    <property type="entry name" value="FI18240P1-RELATED"/>
    <property type="match status" value="1"/>
</dbReference>
<dbReference type="InterPro" id="IPR001507">
    <property type="entry name" value="ZP_dom"/>
</dbReference>
<proteinExistence type="predicted"/>
<dbReference type="CDD" id="cd01099">
    <property type="entry name" value="PAN_AP_HGF"/>
    <property type="match status" value="1"/>
</dbReference>
<dbReference type="InterPro" id="IPR056953">
    <property type="entry name" value="CUT_N"/>
</dbReference>
<evidence type="ECO:0000259" key="3">
    <source>
        <dbReference type="PROSITE" id="PS51034"/>
    </source>
</evidence>
<dbReference type="SMART" id="SM00473">
    <property type="entry name" value="PAN_AP"/>
    <property type="match status" value="2"/>
</dbReference>
<dbReference type="Gene3D" id="3.50.4.10">
    <property type="entry name" value="Hepatocyte Growth Factor"/>
    <property type="match status" value="2"/>
</dbReference>
<comment type="caution">
    <text evidence="4">The sequence shown here is derived from an EMBL/GenBank/DDBJ whole genome shotgun (WGS) entry which is preliminary data.</text>
</comment>
<accession>A0AAE1EMY7</accession>
<dbReference type="PROSITE" id="PS50948">
    <property type="entry name" value="PAN"/>
    <property type="match status" value="2"/>
</dbReference>
<dbReference type="InterPro" id="IPR052774">
    <property type="entry name" value="Celegans_DevNeuronal_Protein"/>
</dbReference>
<dbReference type="SMART" id="SM00241">
    <property type="entry name" value="ZP"/>
    <property type="match status" value="1"/>
</dbReference>
<name>A0AAE1EMY7_PETCI</name>
<dbReference type="Pfam" id="PF25057">
    <property type="entry name" value="CUT_N"/>
    <property type="match status" value="1"/>
</dbReference>
<feature type="domain" description="ZP" evidence="3">
    <location>
        <begin position="259"/>
        <end position="502"/>
    </location>
</feature>
<dbReference type="Pfam" id="PF00024">
    <property type="entry name" value="PAN_1"/>
    <property type="match status" value="2"/>
</dbReference>
<dbReference type="InterPro" id="IPR003609">
    <property type="entry name" value="Pan_app"/>
</dbReference>
<evidence type="ECO:0000259" key="2">
    <source>
        <dbReference type="PROSITE" id="PS50948"/>
    </source>
</evidence>
<protein>
    <submittedName>
        <fullName evidence="4">Uncharacterized protein</fullName>
    </submittedName>
</protein>
<keyword evidence="1" id="KW-0472">Membrane</keyword>
<dbReference type="PANTHER" id="PTHR47327">
    <property type="entry name" value="FI18240P1-RELATED"/>
    <property type="match status" value="1"/>
</dbReference>